<proteinExistence type="predicted"/>
<dbReference type="Proteomes" id="UP001172673">
    <property type="component" value="Unassembled WGS sequence"/>
</dbReference>
<keyword evidence="2" id="KW-1185">Reference proteome</keyword>
<dbReference type="EMBL" id="JAPDRK010000010">
    <property type="protein sequence ID" value="KAJ9608044.1"/>
    <property type="molecule type" value="Genomic_DNA"/>
</dbReference>
<gene>
    <name evidence="1" type="ORF">H2200_007032</name>
</gene>
<comment type="caution">
    <text evidence="1">The sequence shown here is derived from an EMBL/GenBank/DDBJ whole genome shotgun (WGS) entry which is preliminary data.</text>
</comment>
<evidence type="ECO:0000313" key="2">
    <source>
        <dbReference type="Proteomes" id="UP001172673"/>
    </source>
</evidence>
<accession>A0AA38X784</accession>
<organism evidence="1 2">
    <name type="scientific">Cladophialophora chaetospira</name>
    <dbReference type="NCBI Taxonomy" id="386627"/>
    <lineage>
        <taxon>Eukaryota</taxon>
        <taxon>Fungi</taxon>
        <taxon>Dikarya</taxon>
        <taxon>Ascomycota</taxon>
        <taxon>Pezizomycotina</taxon>
        <taxon>Eurotiomycetes</taxon>
        <taxon>Chaetothyriomycetidae</taxon>
        <taxon>Chaetothyriales</taxon>
        <taxon>Herpotrichiellaceae</taxon>
        <taxon>Cladophialophora</taxon>
    </lineage>
</organism>
<reference evidence="1" key="1">
    <citation type="submission" date="2022-10" db="EMBL/GenBank/DDBJ databases">
        <title>Culturing micro-colonial fungi from biological soil crusts in the Mojave desert and describing Neophaeococcomyces mojavensis, and introducing the new genera and species Taxawa tesnikishii.</title>
        <authorList>
            <person name="Kurbessoian T."/>
            <person name="Stajich J.E."/>
        </authorList>
    </citation>
    <scope>NUCLEOTIDE SEQUENCE</scope>
    <source>
        <strain evidence="1">TK_41</strain>
    </source>
</reference>
<sequence length="156" mass="17504">MPKSKFPDNASTFKFYQLATSANAWFVQDGDEMRYESAPITVNGNTLAELVRVKRVAGSTEPERDGESFFWEVLDNGAWVDLGWANAPAGVEQELLSLYRGRPGVVIAGEPSRQGAGAWSRFLFFGPRTGPGRNTMEDVRHEFGRTHPNNRHRQPY</sequence>
<dbReference type="AlphaFoldDB" id="A0AA38X784"/>
<protein>
    <submittedName>
        <fullName evidence="1">Uncharacterized protein</fullName>
    </submittedName>
</protein>
<name>A0AA38X784_9EURO</name>
<evidence type="ECO:0000313" key="1">
    <source>
        <dbReference type="EMBL" id="KAJ9608044.1"/>
    </source>
</evidence>